<evidence type="ECO:0000256" key="1">
    <source>
        <dbReference type="SAM" id="SignalP"/>
    </source>
</evidence>
<organism evidence="2 3">
    <name type="scientific">Pyrenophora tritici-repentis</name>
    <dbReference type="NCBI Taxonomy" id="45151"/>
    <lineage>
        <taxon>Eukaryota</taxon>
        <taxon>Fungi</taxon>
        <taxon>Dikarya</taxon>
        <taxon>Ascomycota</taxon>
        <taxon>Pezizomycotina</taxon>
        <taxon>Dothideomycetes</taxon>
        <taxon>Pleosporomycetidae</taxon>
        <taxon>Pleosporales</taxon>
        <taxon>Pleosporineae</taxon>
        <taxon>Pleosporaceae</taxon>
        <taxon>Pyrenophora</taxon>
    </lineage>
</organism>
<name>A0A834S282_9PLEO</name>
<sequence length="44" mass="4886">MKAVFAFTILTALSQNALAQSCIPDGDIGPSPPKRQLLRWLRME</sequence>
<gene>
    <name evidence="2" type="ORF">PtrM4_062570</name>
</gene>
<evidence type="ECO:0000313" key="2">
    <source>
        <dbReference type="EMBL" id="KAF7574633.1"/>
    </source>
</evidence>
<proteinExistence type="predicted"/>
<protein>
    <submittedName>
        <fullName evidence="2">Uncharacterized protein</fullName>
    </submittedName>
</protein>
<comment type="caution">
    <text evidence="2">The sequence shown here is derived from an EMBL/GenBank/DDBJ whole genome shotgun (WGS) entry which is preliminary data.</text>
</comment>
<keyword evidence="1" id="KW-0732">Signal</keyword>
<feature type="chain" id="PRO_5032715837" evidence="1">
    <location>
        <begin position="20"/>
        <end position="44"/>
    </location>
</feature>
<dbReference type="Proteomes" id="UP000245464">
    <property type="component" value="Chromosome 2"/>
</dbReference>
<accession>A0A834S282</accession>
<reference evidence="2" key="1">
    <citation type="journal article" date="2018" name="BMC Genomics">
        <title>Comparative genomics of the wheat fungal pathogen Pyrenophora tritici-repentis reveals chromosomal variations and genome plasticity.</title>
        <authorList>
            <person name="Moolhuijzen P."/>
            <person name="See P.T."/>
            <person name="Hane J.K."/>
            <person name="Shi G."/>
            <person name="Liu Z."/>
            <person name="Oliver R.P."/>
            <person name="Moffat C.S."/>
        </authorList>
    </citation>
    <scope>NUCLEOTIDE SEQUENCE [LARGE SCALE GENOMIC DNA]</scope>
    <source>
        <strain evidence="2">M4</strain>
    </source>
</reference>
<evidence type="ECO:0000313" key="3">
    <source>
        <dbReference type="Proteomes" id="UP000245464"/>
    </source>
</evidence>
<dbReference type="RefSeq" id="XP_001933020.2">
    <property type="nucleotide sequence ID" value="XM_001932985.2"/>
</dbReference>
<dbReference type="KEGG" id="ptrr:6340910"/>
<feature type="signal peptide" evidence="1">
    <location>
        <begin position="1"/>
        <end position="19"/>
    </location>
</feature>
<dbReference type="PROSITE" id="PS51257">
    <property type="entry name" value="PROKAR_LIPOPROTEIN"/>
    <property type="match status" value="1"/>
</dbReference>
<dbReference type="GeneID" id="6340910"/>
<dbReference type="AlphaFoldDB" id="A0A834S282"/>
<dbReference type="EMBL" id="NQIK02000002">
    <property type="protein sequence ID" value="KAF7574633.1"/>
    <property type="molecule type" value="Genomic_DNA"/>
</dbReference>